<dbReference type="GO" id="GO:0003724">
    <property type="term" value="F:RNA helicase activity"/>
    <property type="evidence" value="ECO:0007669"/>
    <property type="project" value="UniProtKB-EC"/>
</dbReference>
<keyword evidence="5" id="KW-0067">ATP-binding</keyword>
<evidence type="ECO:0000313" key="11">
    <source>
        <dbReference type="Proteomes" id="UP000006310"/>
    </source>
</evidence>
<name>J7S8D2_HUIN7</name>
<dbReference type="Proteomes" id="UP000006310">
    <property type="component" value="Chromosome 6"/>
</dbReference>
<evidence type="ECO:0000313" key="10">
    <source>
        <dbReference type="EMBL" id="CCK70861.1"/>
    </source>
</evidence>
<dbReference type="OMA" id="HSTIDFI"/>
<dbReference type="PROSITE" id="PS51194">
    <property type="entry name" value="HELICASE_CTER"/>
    <property type="match status" value="1"/>
</dbReference>
<protein>
    <recommendedName>
        <fullName evidence="1">RNA helicase</fullName>
        <ecNumber evidence="1">3.6.4.13</ecNumber>
    </recommendedName>
</protein>
<dbReference type="SUPFAM" id="SSF52540">
    <property type="entry name" value="P-loop containing nucleoside triphosphate hydrolases"/>
    <property type="match status" value="1"/>
</dbReference>
<feature type="domain" description="Helicase C-terminal" evidence="9">
    <location>
        <begin position="371"/>
        <end position="560"/>
    </location>
</feature>
<dbReference type="HOGENOM" id="CLU_003041_18_0_1"/>
<dbReference type="GO" id="GO:0005759">
    <property type="term" value="C:mitochondrial matrix"/>
    <property type="evidence" value="ECO:0007669"/>
    <property type="project" value="EnsemblFungi"/>
</dbReference>
<dbReference type="InterPro" id="IPR001650">
    <property type="entry name" value="Helicase_C-like"/>
</dbReference>
<dbReference type="InterPro" id="IPR014001">
    <property type="entry name" value="Helicase_ATP-bd"/>
</dbReference>
<dbReference type="SMART" id="SM00490">
    <property type="entry name" value="HELICc"/>
    <property type="match status" value="1"/>
</dbReference>
<dbReference type="RefSeq" id="XP_022465107.1">
    <property type="nucleotide sequence ID" value="XM_022608631.1"/>
</dbReference>
<feature type="region of interest" description="Disordered" evidence="7">
    <location>
        <begin position="19"/>
        <end position="77"/>
    </location>
</feature>
<organism evidence="10 11">
    <name type="scientific">Huiozyma naganishii (strain ATCC MYA-139 / BCRC 22969 / CBS 8797 / KCTC 17520 / NBRC 10181 / NCYC 3082 / Yp74L-3)</name>
    <name type="common">Yeast</name>
    <name type="synonym">Kazachstania naganishii</name>
    <dbReference type="NCBI Taxonomy" id="1071383"/>
    <lineage>
        <taxon>Eukaryota</taxon>
        <taxon>Fungi</taxon>
        <taxon>Dikarya</taxon>
        <taxon>Ascomycota</taxon>
        <taxon>Saccharomycotina</taxon>
        <taxon>Saccharomycetes</taxon>
        <taxon>Saccharomycetales</taxon>
        <taxon>Saccharomycetaceae</taxon>
        <taxon>Huiozyma</taxon>
    </lineage>
</organism>
<gene>
    <name evidence="10" type="primary">KNAG0F01930</name>
    <name evidence="10" type="ordered locus">KNAG_0F01930</name>
</gene>
<evidence type="ECO:0000256" key="5">
    <source>
        <dbReference type="ARBA" id="ARBA00022840"/>
    </source>
</evidence>
<keyword evidence="2" id="KW-0547">Nucleotide-binding</keyword>
<dbReference type="EMBL" id="HE978319">
    <property type="protein sequence ID" value="CCK70861.1"/>
    <property type="molecule type" value="Genomic_DNA"/>
</dbReference>
<dbReference type="EC" id="3.6.4.13" evidence="1"/>
<dbReference type="KEGG" id="kng:KNAG_0F01930"/>
<dbReference type="InterPro" id="IPR027417">
    <property type="entry name" value="P-loop_NTPase"/>
</dbReference>
<evidence type="ECO:0000256" key="1">
    <source>
        <dbReference type="ARBA" id="ARBA00012552"/>
    </source>
</evidence>
<dbReference type="Gene3D" id="3.40.50.300">
    <property type="entry name" value="P-loop containing nucleotide triphosphate hydrolases"/>
    <property type="match status" value="2"/>
</dbReference>
<dbReference type="PROSITE" id="PS51192">
    <property type="entry name" value="HELICASE_ATP_BIND_1"/>
    <property type="match status" value="1"/>
</dbReference>
<feature type="domain" description="Helicase ATP-binding" evidence="8">
    <location>
        <begin position="152"/>
        <end position="340"/>
    </location>
</feature>
<evidence type="ECO:0000259" key="9">
    <source>
        <dbReference type="PROSITE" id="PS51194"/>
    </source>
</evidence>
<keyword evidence="11" id="KW-1185">Reference proteome</keyword>
<accession>J7S8D2</accession>
<evidence type="ECO:0000259" key="8">
    <source>
        <dbReference type="PROSITE" id="PS51192"/>
    </source>
</evidence>
<dbReference type="InterPro" id="IPR011545">
    <property type="entry name" value="DEAD/DEAH_box_helicase_dom"/>
</dbReference>
<dbReference type="PANTHER" id="PTHR47960">
    <property type="entry name" value="DEAD-BOX ATP-DEPENDENT RNA HELICASE 50"/>
    <property type="match status" value="1"/>
</dbReference>
<keyword evidence="3" id="KW-0378">Hydrolase</keyword>
<reference evidence="11" key="2">
    <citation type="submission" date="2012-08" db="EMBL/GenBank/DDBJ databases">
        <title>Genome sequence of Kazachstania naganishii.</title>
        <authorList>
            <person name="Gordon J.L."/>
            <person name="Armisen D."/>
            <person name="Proux-Wera E."/>
            <person name="OhEigeartaigh S.S."/>
            <person name="Byrne K.P."/>
            <person name="Wolfe K.H."/>
        </authorList>
    </citation>
    <scope>NUCLEOTIDE SEQUENCE [LARGE SCALE GENOMIC DNA]</scope>
    <source>
        <strain evidence="11">ATCC MYA-139 / BCRC 22969 / CBS 8797 / CCRC 22969 / KCTC 17520 / NBRC 10181 / NCYC 3082</strain>
    </source>
</reference>
<dbReference type="GO" id="GO:1990400">
    <property type="term" value="F:mitochondrial ribosomal large subunit rRNA binding"/>
    <property type="evidence" value="ECO:0007669"/>
    <property type="project" value="EnsemblFungi"/>
</dbReference>
<dbReference type="Pfam" id="PF00270">
    <property type="entry name" value="DEAD"/>
    <property type="match status" value="1"/>
</dbReference>
<evidence type="ECO:0000256" key="7">
    <source>
        <dbReference type="SAM" id="MobiDB-lite"/>
    </source>
</evidence>
<dbReference type="AlphaFoldDB" id="J7S8D2"/>
<reference evidence="10 11" key="1">
    <citation type="journal article" date="2011" name="Proc. Natl. Acad. Sci. U.S.A.">
        <title>Evolutionary erosion of yeast sex chromosomes by mating-type switching accidents.</title>
        <authorList>
            <person name="Gordon J.L."/>
            <person name="Armisen D."/>
            <person name="Proux-Wera E."/>
            <person name="Oheigeartaigh S.S."/>
            <person name="Byrne K.P."/>
            <person name="Wolfe K.H."/>
        </authorList>
    </citation>
    <scope>NUCLEOTIDE SEQUENCE [LARGE SCALE GENOMIC DNA]</scope>
    <source>
        <strain evidence="11">ATCC MYA-139 / BCRC 22969 / CBS 8797 / CCRC 22969 / KCTC 17520 / NBRC 10181 / NCYC 3082</strain>
    </source>
</reference>
<dbReference type="OrthoDB" id="10256233at2759"/>
<evidence type="ECO:0000256" key="6">
    <source>
        <dbReference type="ARBA" id="ARBA00047984"/>
    </source>
</evidence>
<dbReference type="SMART" id="SM00487">
    <property type="entry name" value="DEXDc"/>
    <property type="match status" value="1"/>
</dbReference>
<dbReference type="GO" id="GO:1902775">
    <property type="term" value="P:mitochondrial large ribosomal subunit assembly"/>
    <property type="evidence" value="ECO:0007669"/>
    <property type="project" value="EnsemblFungi"/>
</dbReference>
<feature type="compositionally biased region" description="Basic and acidic residues" evidence="7">
    <location>
        <begin position="48"/>
        <end position="74"/>
    </location>
</feature>
<dbReference type="GO" id="GO:0005524">
    <property type="term" value="F:ATP binding"/>
    <property type="evidence" value="ECO:0007669"/>
    <property type="project" value="UniProtKB-KW"/>
</dbReference>
<dbReference type="STRING" id="1071383.J7S8D2"/>
<dbReference type="CDD" id="cd18787">
    <property type="entry name" value="SF2_C_DEAD"/>
    <property type="match status" value="1"/>
</dbReference>
<evidence type="ECO:0000256" key="2">
    <source>
        <dbReference type="ARBA" id="ARBA00022741"/>
    </source>
</evidence>
<dbReference type="eggNOG" id="KOG0335">
    <property type="taxonomic scope" value="Eukaryota"/>
</dbReference>
<dbReference type="Pfam" id="PF00271">
    <property type="entry name" value="Helicase_C"/>
    <property type="match status" value="1"/>
</dbReference>
<dbReference type="GO" id="GO:0016787">
    <property type="term" value="F:hydrolase activity"/>
    <property type="evidence" value="ECO:0007669"/>
    <property type="project" value="UniProtKB-KW"/>
</dbReference>
<dbReference type="GeneID" id="34526576"/>
<dbReference type="GO" id="GO:0016070">
    <property type="term" value="P:RNA metabolic process"/>
    <property type="evidence" value="ECO:0007669"/>
    <property type="project" value="EnsemblFungi"/>
</dbReference>
<keyword evidence="4" id="KW-0347">Helicase</keyword>
<comment type="catalytic activity">
    <reaction evidence="6">
        <text>ATP + H2O = ADP + phosphate + H(+)</text>
        <dbReference type="Rhea" id="RHEA:13065"/>
        <dbReference type="ChEBI" id="CHEBI:15377"/>
        <dbReference type="ChEBI" id="CHEBI:15378"/>
        <dbReference type="ChEBI" id="CHEBI:30616"/>
        <dbReference type="ChEBI" id="CHEBI:43474"/>
        <dbReference type="ChEBI" id="CHEBI:456216"/>
        <dbReference type="EC" id="3.6.4.13"/>
    </reaction>
</comment>
<evidence type="ECO:0000256" key="4">
    <source>
        <dbReference type="ARBA" id="ARBA00022806"/>
    </source>
</evidence>
<sequence>MSIIARTGFRPIRLVSRQYSVSGQSRRRNGGTDRTGAQWKLAKNVGKRSPEKPAGRRGESVGKGKKPRADKFRFGEFGGLKKNPTSVANQEQSSGLIKKITDWDSLKLLPVVRDAVSKMIAKESLVFSCKEEGAKVTPTPIQILAVKKLANKLMDPKLQVHAIAADTGTGKTMAYVTSLLDYLTRLKLENPELWDSLKDKASIQSVILVPTYELVQQVYSTIKQSEEYLGVHTYKWDNSTGYNDLLMHIKSRIDILVTTPNKLLTLFDIRMISRPERILSQVKFVVLDEADTLMDPSWIDMTYKTIKCFKNTEHLILCSATLPNEFNNTLMKLFPTCELITTPRLHKLAKRLDFKIIDANLNPFKGSKVKALAQILYSIRQDDTESGWEKRCIVFVNEKSEVPRIVKRLKTEYGHECVGLSGSNTIEERLELIKQFVDKPHKLNTGTVPEPTAPQLMKQVPGSNIRIPVQIKSASSSKASGDKVLKVLVCTDLMARGLNFQGVRNVVLFDVPRTSIDLVHRVGRTGRMGQQGRVFMIIDKKTKSWAKAVPKIIKKNMSLA</sequence>
<proteinExistence type="predicted"/>
<evidence type="ECO:0000256" key="3">
    <source>
        <dbReference type="ARBA" id="ARBA00022801"/>
    </source>
</evidence>